<evidence type="ECO:0000256" key="4">
    <source>
        <dbReference type="ARBA" id="ARBA00022729"/>
    </source>
</evidence>
<evidence type="ECO:0000259" key="12">
    <source>
        <dbReference type="PROSITE" id="PS50011"/>
    </source>
</evidence>
<sequence length="450" mass="51176">MSSWLTKDDPSPGKFVCGFSMDTPPQVFIWNGSKPYWRSGPWDESKFIGVLDIENAYGDGFNLKHDNQQGSVYMAWHVYNTSYAHFMFITLDGTLKRMFMDEQVKNPYVSWMVPVNRCDIYGVCGPFGVCNKNKSPNCECLKGFVPNSIEDWKKGNWAGGCVWKSDLLCQKNTSNLASSGKAQNDGFWKLRSMKLPDHFEYLYTEDSSGCQQWCLSNCSCVAYAYVTGIDCVVWTGGLIDVQQFSLAGKTSTFAFRIQSWVESKSKRRKGFEMADSMYTLELPIIGFDKILAATDNFSTTNKLGEGRFGPIYKGKLEGGQLVAVKRLSRHSGQGVEEFKNEIILISKLQHRNLVKLLGCCIEGEEKLLVYEYMTNKSLDTFLFDATKRVKHDWAKGFHIIQGIARRLLYLHRDSYLRVIHRDLKGSNILLDDDMNSKISDFGLARTFQVT</sequence>
<evidence type="ECO:0000256" key="2">
    <source>
        <dbReference type="ARBA" id="ARBA00022527"/>
    </source>
</evidence>
<protein>
    <recommendedName>
        <fullName evidence="1">non-specific serine/threonine protein kinase</fullName>
        <ecNumber evidence="1">2.7.11.1</ecNumber>
    </recommendedName>
</protein>
<dbReference type="Gene3D" id="1.10.510.10">
    <property type="entry name" value="Transferase(Phosphotransferase) domain 1"/>
    <property type="match status" value="1"/>
</dbReference>
<evidence type="ECO:0000256" key="10">
    <source>
        <dbReference type="ARBA" id="ARBA00047899"/>
    </source>
</evidence>
<proteinExistence type="predicted"/>
<dbReference type="InterPro" id="IPR003609">
    <property type="entry name" value="Pan_app"/>
</dbReference>
<dbReference type="InterPro" id="IPR011009">
    <property type="entry name" value="Kinase-like_dom_sf"/>
</dbReference>
<evidence type="ECO:0000256" key="7">
    <source>
        <dbReference type="ARBA" id="ARBA00022840"/>
    </source>
</evidence>
<dbReference type="Pfam" id="PF08276">
    <property type="entry name" value="PAN_2"/>
    <property type="match status" value="1"/>
</dbReference>
<dbReference type="Gene3D" id="3.30.200.20">
    <property type="entry name" value="Phosphorylase Kinase, domain 1"/>
    <property type="match status" value="1"/>
</dbReference>
<organism evidence="14 15">
    <name type="scientific">Camellia sinensis var. sinensis</name>
    <name type="common">China tea</name>
    <dbReference type="NCBI Taxonomy" id="542762"/>
    <lineage>
        <taxon>Eukaryota</taxon>
        <taxon>Viridiplantae</taxon>
        <taxon>Streptophyta</taxon>
        <taxon>Embryophyta</taxon>
        <taxon>Tracheophyta</taxon>
        <taxon>Spermatophyta</taxon>
        <taxon>Magnoliopsida</taxon>
        <taxon>eudicotyledons</taxon>
        <taxon>Gunneridae</taxon>
        <taxon>Pentapetalae</taxon>
        <taxon>asterids</taxon>
        <taxon>Ericales</taxon>
        <taxon>Theaceae</taxon>
        <taxon>Camellia</taxon>
    </lineage>
</organism>
<dbReference type="Pfam" id="PF00954">
    <property type="entry name" value="S_locus_glycop"/>
    <property type="match status" value="1"/>
</dbReference>
<dbReference type="PROSITE" id="PS50948">
    <property type="entry name" value="PAN"/>
    <property type="match status" value="1"/>
</dbReference>
<dbReference type="SMART" id="SM00473">
    <property type="entry name" value="PAN_AP"/>
    <property type="match status" value="1"/>
</dbReference>
<name>A0A4V3WPT1_CAMSN</name>
<dbReference type="PROSITE" id="PS00108">
    <property type="entry name" value="PROTEIN_KINASE_ST"/>
    <property type="match status" value="1"/>
</dbReference>
<dbReference type="AlphaFoldDB" id="A0A4V3WPT1"/>
<dbReference type="InterPro" id="IPR008271">
    <property type="entry name" value="Ser/Thr_kinase_AS"/>
</dbReference>
<keyword evidence="5" id="KW-0547">Nucleotide-binding</keyword>
<keyword evidence="15" id="KW-1185">Reference proteome</keyword>
<dbReference type="InterPro" id="IPR001245">
    <property type="entry name" value="Ser-Thr/Tyr_kinase_cat_dom"/>
</dbReference>
<dbReference type="CDD" id="cd01098">
    <property type="entry name" value="PAN_AP_plant"/>
    <property type="match status" value="1"/>
</dbReference>
<dbReference type="InterPro" id="IPR000719">
    <property type="entry name" value="Prot_kinase_dom"/>
</dbReference>
<dbReference type="GO" id="GO:0004674">
    <property type="term" value="F:protein serine/threonine kinase activity"/>
    <property type="evidence" value="ECO:0007669"/>
    <property type="project" value="UniProtKB-KW"/>
</dbReference>
<keyword evidence="9" id="KW-0325">Glycoprotein</keyword>
<dbReference type="PANTHER" id="PTHR27002:SF422">
    <property type="entry name" value="RECEPTOR-LIKE SERINE_THREONINE-PROTEIN KINASE"/>
    <property type="match status" value="1"/>
</dbReference>
<comment type="caution">
    <text evidence="14">The sequence shown here is derived from an EMBL/GenBank/DDBJ whole genome shotgun (WGS) entry which is preliminary data.</text>
</comment>
<dbReference type="Pfam" id="PF07714">
    <property type="entry name" value="PK_Tyr_Ser-Thr"/>
    <property type="match status" value="1"/>
</dbReference>
<dbReference type="FunFam" id="1.10.510.10:FF:001023">
    <property type="entry name" value="Os07g0541700 protein"/>
    <property type="match status" value="1"/>
</dbReference>
<dbReference type="EMBL" id="SDRB02003507">
    <property type="protein sequence ID" value="THG17567.1"/>
    <property type="molecule type" value="Genomic_DNA"/>
</dbReference>
<evidence type="ECO:0000256" key="9">
    <source>
        <dbReference type="ARBA" id="ARBA00023180"/>
    </source>
</evidence>
<evidence type="ECO:0000313" key="15">
    <source>
        <dbReference type="Proteomes" id="UP000306102"/>
    </source>
</evidence>
<dbReference type="GO" id="GO:0005886">
    <property type="term" value="C:plasma membrane"/>
    <property type="evidence" value="ECO:0007669"/>
    <property type="project" value="TreeGrafter"/>
</dbReference>
<dbReference type="PANTHER" id="PTHR27002">
    <property type="entry name" value="RECEPTOR-LIKE SERINE/THREONINE-PROTEIN KINASE SD1-8"/>
    <property type="match status" value="1"/>
</dbReference>
<dbReference type="InterPro" id="IPR000858">
    <property type="entry name" value="S_locus_glycoprot_dom"/>
</dbReference>
<evidence type="ECO:0000259" key="13">
    <source>
        <dbReference type="PROSITE" id="PS50948"/>
    </source>
</evidence>
<keyword evidence="6" id="KW-0418">Kinase</keyword>
<dbReference type="Proteomes" id="UP000306102">
    <property type="component" value="Unassembled WGS sequence"/>
</dbReference>
<dbReference type="SUPFAM" id="SSF56112">
    <property type="entry name" value="Protein kinase-like (PK-like)"/>
    <property type="match status" value="1"/>
</dbReference>
<dbReference type="PROSITE" id="PS50011">
    <property type="entry name" value="PROTEIN_KINASE_DOM"/>
    <property type="match status" value="1"/>
</dbReference>
<keyword evidence="2" id="KW-0723">Serine/threonine-protein kinase</keyword>
<evidence type="ECO:0000256" key="3">
    <source>
        <dbReference type="ARBA" id="ARBA00022679"/>
    </source>
</evidence>
<keyword evidence="8" id="KW-1015">Disulfide bond</keyword>
<feature type="domain" description="Protein kinase" evidence="12">
    <location>
        <begin position="297"/>
        <end position="450"/>
    </location>
</feature>
<dbReference type="STRING" id="542762.A0A4V3WPT1"/>
<keyword evidence="4" id="KW-0732">Signal</keyword>
<gene>
    <name evidence="14" type="ORF">TEA_004955</name>
</gene>
<comment type="catalytic activity">
    <reaction evidence="10">
        <text>L-threonyl-[protein] + ATP = O-phospho-L-threonyl-[protein] + ADP + H(+)</text>
        <dbReference type="Rhea" id="RHEA:46608"/>
        <dbReference type="Rhea" id="RHEA-COMP:11060"/>
        <dbReference type="Rhea" id="RHEA-COMP:11605"/>
        <dbReference type="ChEBI" id="CHEBI:15378"/>
        <dbReference type="ChEBI" id="CHEBI:30013"/>
        <dbReference type="ChEBI" id="CHEBI:30616"/>
        <dbReference type="ChEBI" id="CHEBI:61977"/>
        <dbReference type="ChEBI" id="CHEBI:456216"/>
        <dbReference type="EC" id="2.7.11.1"/>
    </reaction>
</comment>
<dbReference type="EC" id="2.7.11.1" evidence="1"/>
<reference evidence="14 15" key="1">
    <citation type="journal article" date="2018" name="Proc. Natl. Acad. Sci. U.S.A.">
        <title>Draft genome sequence of Camellia sinensis var. sinensis provides insights into the evolution of the tea genome and tea quality.</title>
        <authorList>
            <person name="Wei C."/>
            <person name="Yang H."/>
            <person name="Wang S."/>
            <person name="Zhao J."/>
            <person name="Liu C."/>
            <person name="Gao L."/>
            <person name="Xia E."/>
            <person name="Lu Y."/>
            <person name="Tai Y."/>
            <person name="She G."/>
            <person name="Sun J."/>
            <person name="Cao H."/>
            <person name="Tong W."/>
            <person name="Gao Q."/>
            <person name="Li Y."/>
            <person name="Deng W."/>
            <person name="Jiang X."/>
            <person name="Wang W."/>
            <person name="Chen Q."/>
            <person name="Zhang S."/>
            <person name="Li H."/>
            <person name="Wu J."/>
            <person name="Wang P."/>
            <person name="Li P."/>
            <person name="Shi C."/>
            <person name="Zheng F."/>
            <person name="Jian J."/>
            <person name="Huang B."/>
            <person name="Shan D."/>
            <person name="Shi M."/>
            <person name="Fang C."/>
            <person name="Yue Y."/>
            <person name="Li F."/>
            <person name="Li D."/>
            <person name="Wei S."/>
            <person name="Han B."/>
            <person name="Jiang C."/>
            <person name="Yin Y."/>
            <person name="Xia T."/>
            <person name="Zhang Z."/>
            <person name="Bennetzen J.L."/>
            <person name="Zhao S."/>
            <person name="Wan X."/>
        </authorList>
    </citation>
    <scope>NUCLEOTIDE SEQUENCE [LARGE SCALE GENOMIC DNA]</scope>
    <source>
        <strain evidence="15">cv. Shuchazao</strain>
        <tissue evidence="14">Leaf</tissue>
    </source>
</reference>
<keyword evidence="3" id="KW-0808">Transferase</keyword>
<dbReference type="SMART" id="SM00220">
    <property type="entry name" value="S_TKc"/>
    <property type="match status" value="1"/>
</dbReference>
<evidence type="ECO:0000313" key="14">
    <source>
        <dbReference type="EMBL" id="THG17567.1"/>
    </source>
</evidence>
<evidence type="ECO:0000256" key="5">
    <source>
        <dbReference type="ARBA" id="ARBA00022741"/>
    </source>
</evidence>
<keyword evidence="7" id="KW-0067">ATP-binding</keyword>
<dbReference type="GO" id="GO:0005524">
    <property type="term" value="F:ATP binding"/>
    <property type="evidence" value="ECO:0007669"/>
    <property type="project" value="UniProtKB-KW"/>
</dbReference>
<comment type="catalytic activity">
    <reaction evidence="11">
        <text>L-seryl-[protein] + ATP = O-phospho-L-seryl-[protein] + ADP + H(+)</text>
        <dbReference type="Rhea" id="RHEA:17989"/>
        <dbReference type="Rhea" id="RHEA-COMP:9863"/>
        <dbReference type="Rhea" id="RHEA-COMP:11604"/>
        <dbReference type="ChEBI" id="CHEBI:15378"/>
        <dbReference type="ChEBI" id="CHEBI:29999"/>
        <dbReference type="ChEBI" id="CHEBI:30616"/>
        <dbReference type="ChEBI" id="CHEBI:83421"/>
        <dbReference type="ChEBI" id="CHEBI:456216"/>
        <dbReference type="EC" id="2.7.11.1"/>
    </reaction>
</comment>
<dbReference type="GO" id="GO:0048544">
    <property type="term" value="P:recognition of pollen"/>
    <property type="evidence" value="ECO:0007669"/>
    <property type="project" value="InterPro"/>
</dbReference>
<evidence type="ECO:0000256" key="6">
    <source>
        <dbReference type="ARBA" id="ARBA00022777"/>
    </source>
</evidence>
<evidence type="ECO:0000256" key="8">
    <source>
        <dbReference type="ARBA" id="ARBA00023157"/>
    </source>
</evidence>
<feature type="domain" description="Apple" evidence="13">
    <location>
        <begin position="169"/>
        <end position="257"/>
    </location>
</feature>
<evidence type="ECO:0000256" key="11">
    <source>
        <dbReference type="ARBA" id="ARBA00048679"/>
    </source>
</evidence>
<evidence type="ECO:0000256" key="1">
    <source>
        <dbReference type="ARBA" id="ARBA00012513"/>
    </source>
</evidence>
<dbReference type="FunFam" id="3.30.200.20:FF:000195">
    <property type="entry name" value="G-type lectin S-receptor-like serine/threonine-protein kinase"/>
    <property type="match status" value="1"/>
</dbReference>
<accession>A0A4V3WPT1</accession>